<evidence type="ECO:0000256" key="1">
    <source>
        <dbReference type="SAM" id="MobiDB-lite"/>
    </source>
</evidence>
<dbReference type="AlphaFoldDB" id="A0AAD2JIH1"/>
<keyword evidence="4" id="KW-1185">Reference proteome</keyword>
<organism evidence="3 4">
    <name type="scientific">Cylindrotheca closterium</name>
    <dbReference type="NCBI Taxonomy" id="2856"/>
    <lineage>
        <taxon>Eukaryota</taxon>
        <taxon>Sar</taxon>
        <taxon>Stramenopiles</taxon>
        <taxon>Ochrophyta</taxon>
        <taxon>Bacillariophyta</taxon>
        <taxon>Bacillariophyceae</taxon>
        <taxon>Bacillariophycidae</taxon>
        <taxon>Bacillariales</taxon>
        <taxon>Bacillariaceae</taxon>
        <taxon>Cylindrotheca</taxon>
    </lineage>
</organism>
<dbReference type="SMART" id="SM01127">
    <property type="entry name" value="DDHD"/>
    <property type="match status" value="1"/>
</dbReference>
<comment type="caution">
    <text evidence="3">The sequence shown here is derived from an EMBL/GenBank/DDBJ whole genome shotgun (WGS) entry which is preliminary data.</text>
</comment>
<dbReference type="Proteomes" id="UP001295423">
    <property type="component" value="Unassembled WGS sequence"/>
</dbReference>
<dbReference type="GO" id="GO:0005737">
    <property type="term" value="C:cytoplasm"/>
    <property type="evidence" value="ECO:0007669"/>
    <property type="project" value="TreeGrafter"/>
</dbReference>
<dbReference type="PROSITE" id="PS51043">
    <property type="entry name" value="DDHD"/>
    <property type="match status" value="1"/>
</dbReference>
<sequence>MTTHDDNSPRRKSRQGQDNGLSLTAGDALNHDHGTPPIMMHHRPSLLAPSTLRQVTRVSKRAALATKKQIWDSNDASIVAAQSAVDQWEQLYNALRGLLNVTGASAGGLYGAAKAGANGLEHGLLVPVRDWVLLPAFGGVEHIAVETIGFLQSEQCRALERAGLGVIQQVPYVGDNILAPAVCKGAEILKQSWKIAQYPIPSPSQVRDSVEFVMTGTKWCLSKSSQEIMLYAKRADANITRTISHTQWKVLGSGPYATLNKLNKSEVLDHICERYFSLDGIVARYELAAHIRTYNRHLYHDLVLTGLLRERGGQLTIDDEWLSSSPKYRESECSFLLQRNDDDDDEKSVDKTLFPEVIPLWFRLPNYNGQRPSKDTPWKQFSQKEGSLLEEFFLSSLEKMKGNEDKIKLIEFAKNHNAEINDETRPASTKYKTQAHWYDVDVENDLLLDQKRYAVSAFPCHREPGVSDALELPPPLTFLMRPTLWRFHGLGDEVRRAVWFLDTKRHGLQPYGEGAQAVLEDAYMFLKWTTKQPKEDGGIVLTVEVPSPDESEYQLVQFSSLTSATAIGKGLKGAMSLFKRRVYRGAYQEVNSDFEDDVAEDTGLLENATNAMDDYDPDLLMLPDIEEDEAEQEQDQVFVFQDCIPDPSFLRPDFESKQKKGKRESVDKAQLEGENDISDETVYESASLAFPLEDLNARAEDSSNAMQDEGPIEHLVLVVHGIGEMMINVDIFGLSKMPTIVDCCDFLRHNHAEVLNTRYSRRGRVEYLPIEWHEAFSIETKRRSLGPGLTEQTESIFTINDVALPTIPQLRQFANDTLMDVLYFMSPEHHDIIIDIVVNEMNFVVERFKRLTGFTGDTSVVGHSLGSIITWDILENQRVTNANAPGDRLAQMLHNVPERTISPSQVHSGSSATDCALKNDPESVSPLVEDTEQRLSNYPQLSFSVDNAFMLGSPIAVFLMIRNPRKPLSSDYTLGGCSQIFNIFHPYDPVAYRIEPLLDSRNAEIEPRIMSHWHGGYRFQYQTKRLWRRIVSETLKTQETVLEGLESGFAALGLLHVSNDDSDEEEEIDAVYHDDPQVEMGSLNRGQRIDHMLQEKEIESANEYVAALAAHSSYWVEKDLSLFIAHQICLRSLECETCDDIAFAKDETG</sequence>
<feature type="region of interest" description="Disordered" evidence="1">
    <location>
        <begin position="1"/>
        <end position="34"/>
    </location>
</feature>
<protein>
    <recommendedName>
        <fullName evidence="2">DDHD domain-containing protein</fullName>
    </recommendedName>
</protein>
<feature type="compositionally biased region" description="Basic and acidic residues" evidence="1">
    <location>
        <begin position="652"/>
        <end position="671"/>
    </location>
</feature>
<feature type="region of interest" description="Disordered" evidence="1">
    <location>
        <begin position="649"/>
        <end position="678"/>
    </location>
</feature>
<dbReference type="InterPro" id="IPR058055">
    <property type="entry name" value="PA-PLA1"/>
</dbReference>
<evidence type="ECO:0000313" key="3">
    <source>
        <dbReference type="EMBL" id="CAJ1953658.1"/>
    </source>
</evidence>
<dbReference type="GO" id="GO:0004620">
    <property type="term" value="F:phospholipase activity"/>
    <property type="evidence" value="ECO:0007669"/>
    <property type="project" value="TreeGrafter"/>
</dbReference>
<accession>A0AAD2JIH1</accession>
<dbReference type="Pfam" id="PF02862">
    <property type="entry name" value="DDHD"/>
    <property type="match status" value="1"/>
</dbReference>
<reference evidence="3" key="1">
    <citation type="submission" date="2023-08" db="EMBL/GenBank/DDBJ databases">
        <authorList>
            <person name="Audoor S."/>
            <person name="Bilcke G."/>
        </authorList>
    </citation>
    <scope>NUCLEOTIDE SEQUENCE</scope>
</reference>
<dbReference type="EMBL" id="CAKOGP040001836">
    <property type="protein sequence ID" value="CAJ1953658.1"/>
    <property type="molecule type" value="Genomic_DNA"/>
</dbReference>
<name>A0AAD2JIH1_9STRA</name>
<gene>
    <name evidence="3" type="ORF">CYCCA115_LOCUS14261</name>
</gene>
<dbReference type="GO" id="GO:0046872">
    <property type="term" value="F:metal ion binding"/>
    <property type="evidence" value="ECO:0007669"/>
    <property type="project" value="InterPro"/>
</dbReference>
<feature type="domain" description="DDHD" evidence="2">
    <location>
        <begin position="941"/>
        <end position="1130"/>
    </location>
</feature>
<proteinExistence type="predicted"/>
<dbReference type="PANTHER" id="PTHR23509:SF10">
    <property type="entry name" value="LD21067P"/>
    <property type="match status" value="1"/>
</dbReference>
<evidence type="ECO:0000259" key="2">
    <source>
        <dbReference type="PROSITE" id="PS51043"/>
    </source>
</evidence>
<dbReference type="PANTHER" id="PTHR23509">
    <property type="entry name" value="PA-PL1 PHOSPHOLIPASE FAMILY"/>
    <property type="match status" value="1"/>
</dbReference>
<evidence type="ECO:0000313" key="4">
    <source>
        <dbReference type="Proteomes" id="UP001295423"/>
    </source>
</evidence>
<dbReference type="InterPro" id="IPR004177">
    <property type="entry name" value="DDHD_dom"/>
</dbReference>